<organism evidence="1 2">
    <name type="scientific">Spiromyces aspiralis</name>
    <dbReference type="NCBI Taxonomy" id="68401"/>
    <lineage>
        <taxon>Eukaryota</taxon>
        <taxon>Fungi</taxon>
        <taxon>Fungi incertae sedis</taxon>
        <taxon>Zoopagomycota</taxon>
        <taxon>Kickxellomycotina</taxon>
        <taxon>Kickxellomycetes</taxon>
        <taxon>Kickxellales</taxon>
        <taxon>Kickxellaceae</taxon>
        <taxon>Spiromyces</taxon>
    </lineage>
</organism>
<comment type="caution">
    <text evidence="1">The sequence shown here is derived from an EMBL/GenBank/DDBJ whole genome shotgun (WGS) entry which is preliminary data.</text>
</comment>
<protein>
    <submittedName>
        <fullName evidence="1">Uncharacterized protein</fullName>
    </submittedName>
</protein>
<evidence type="ECO:0000313" key="2">
    <source>
        <dbReference type="Proteomes" id="UP001145114"/>
    </source>
</evidence>
<dbReference type="Proteomes" id="UP001145114">
    <property type="component" value="Unassembled WGS sequence"/>
</dbReference>
<gene>
    <name evidence="1" type="ORF">EV182_006371</name>
</gene>
<sequence>MPQMLVLVGLPGCGKTSFSRRMVVHTKNWVIINQDEMGSRSHCEQSAAKHLKEGKNVVIDRSNFDEDQRKVWVKIGHDFGCPVDALFFDIDVKVCKERVKARKGHPTGVEGKFGAEVVARFDRLMTRPTTYEGFRFIHNISPHLPPPKKGACDEEIYREGVIASIMILFPPESKPSPCKDSKPAEPKPQPSQAKPGVTVNVK</sequence>
<evidence type="ECO:0000313" key="1">
    <source>
        <dbReference type="EMBL" id="KAJ1672848.1"/>
    </source>
</evidence>
<accession>A0ACC1HCN5</accession>
<proteinExistence type="predicted"/>
<reference evidence="1" key="1">
    <citation type="submission" date="2022-06" db="EMBL/GenBank/DDBJ databases">
        <title>Phylogenomic reconstructions and comparative analyses of Kickxellomycotina fungi.</title>
        <authorList>
            <person name="Reynolds N.K."/>
            <person name="Stajich J.E."/>
            <person name="Barry K."/>
            <person name="Grigoriev I.V."/>
            <person name="Crous P."/>
            <person name="Smith M.E."/>
        </authorList>
    </citation>
    <scope>NUCLEOTIDE SEQUENCE</scope>
    <source>
        <strain evidence="1">RSA 2271</strain>
    </source>
</reference>
<keyword evidence="2" id="KW-1185">Reference proteome</keyword>
<name>A0ACC1HCN5_9FUNG</name>
<dbReference type="EMBL" id="JAMZIH010007738">
    <property type="protein sequence ID" value="KAJ1672848.1"/>
    <property type="molecule type" value="Genomic_DNA"/>
</dbReference>
<feature type="non-terminal residue" evidence="1">
    <location>
        <position position="202"/>
    </location>
</feature>